<protein>
    <submittedName>
        <fullName evidence="1">Uncharacterized protein</fullName>
    </submittedName>
</protein>
<dbReference type="EMBL" id="HACA01000396">
    <property type="protein sequence ID" value="CDW17757.1"/>
    <property type="molecule type" value="Transcribed_RNA"/>
</dbReference>
<dbReference type="AlphaFoldDB" id="A0A0K2SWL5"/>
<evidence type="ECO:0000313" key="1">
    <source>
        <dbReference type="EMBL" id="CDW17757.1"/>
    </source>
</evidence>
<sequence length="61" mass="6851">MYLVTFVVFLVTKQTNGGRNITSLADVINQNSFTAICGQYFNILSFKIGVKLMRIISMKDS</sequence>
<proteinExistence type="predicted"/>
<reference evidence="1" key="1">
    <citation type="submission" date="2014-05" db="EMBL/GenBank/DDBJ databases">
        <authorList>
            <person name="Chronopoulou M."/>
        </authorList>
    </citation>
    <scope>NUCLEOTIDE SEQUENCE</scope>
    <source>
        <tissue evidence="1">Whole organism</tissue>
    </source>
</reference>
<organism evidence="1">
    <name type="scientific">Lepeophtheirus salmonis</name>
    <name type="common">Salmon louse</name>
    <name type="synonym">Caligus salmonis</name>
    <dbReference type="NCBI Taxonomy" id="72036"/>
    <lineage>
        <taxon>Eukaryota</taxon>
        <taxon>Metazoa</taxon>
        <taxon>Ecdysozoa</taxon>
        <taxon>Arthropoda</taxon>
        <taxon>Crustacea</taxon>
        <taxon>Multicrustacea</taxon>
        <taxon>Hexanauplia</taxon>
        <taxon>Copepoda</taxon>
        <taxon>Siphonostomatoida</taxon>
        <taxon>Caligidae</taxon>
        <taxon>Lepeophtheirus</taxon>
    </lineage>
</organism>
<accession>A0A0K2SWL5</accession>
<name>A0A0K2SWL5_LEPSM</name>